<dbReference type="EC" id="2.5.1.75" evidence="10"/>
<feature type="region of interest" description="Interaction with substrate tRNA" evidence="10">
    <location>
        <begin position="37"/>
        <end position="40"/>
    </location>
</feature>
<keyword evidence="8 10" id="KW-0460">Magnesium</keyword>
<dbReference type="GO" id="GO:0052381">
    <property type="term" value="F:tRNA dimethylallyltransferase activity"/>
    <property type="evidence" value="ECO:0007669"/>
    <property type="project" value="UniProtKB-UniRule"/>
</dbReference>
<dbReference type="HAMAP" id="MF_00185">
    <property type="entry name" value="IPP_trans"/>
    <property type="match status" value="1"/>
</dbReference>
<evidence type="ECO:0000256" key="12">
    <source>
        <dbReference type="RuleBase" id="RU003784"/>
    </source>
</evidence>
<dbReference type="PANTHER" id="PTHR11088:SF60">
    <property type="entry name" value="TRNA DIMETHYLALLYLTRANSFERASE"/>
    <property type="match status" value="1"/>
</dbReference>
<dbReference type="InterPro" id="IPR027417">
    <property type="entry name" value="P-loop_NTPase"/>
</dbReference>
<feature type="site" description="Interaction with substrate tRNA" evidence="10">
    <location>
        <position position="99"/>
    </location>
</feature>
<dbReference type="RefSeq" id="WP_090663952.1">
    <property type="nucleotide sequence ID" value="NZ_FMZX01000010.1"/>
</dbReference>
<feature type="binding site" evidence="10">
    <location>
        <begin position="12"/>
        <end position="19"/>
    </location>
    <ligand>
        <name>ATP</name>
        <dbReference type="ChEBI" id="CHEBI:30616"/>
    </ligand>
</feature>
<feature type="region of interest" description="Interaction with substrate tRNA" evidence="10">
    <location>
        <begin position="154"/>
        <end position="158"/>
    </location>
</feature>
<evidence type="ECO:0000256" key="6">
    <source>
        <dbReference type="ARBA" id="ARBA00022741"/>
    </source>
</evidence>
<evidence type="ECO:0000256" key="13">
    <source>
        <dbReference type="RuleBase" id="RU003785"/>
    </source>
</evidence>
<evidence type="ECO:0000256" key="7">
    <source>
        <dbReference type="ARBA" id="ARBA00022840"/>
    </source>
</evidence>
<evidence type="ECO:0000256" key="10">
    <source>
        <dbReference type="HAMAP-Rule" id="MF_00185"/>
    </source>
</evidence>
<dbReference type="PANTHER" id="PTHR11088">
    <property type="entry name" value="TRNA DIMETHYLALLYLTRANSFERASE"/>
    <property type="match status" value="1"/>
</dbReference>
<name>A0A1G6W395_9PROT</name>
<feature type="binding site" evidence="10">
    <location>
        <begin position="14"/>
        <end position="19"/>
    </location>
    <ligand>
        <name>substrate</name>
    </ligand>
</feature>
<dbReference type="InterPro" id="IPR018022">
    <property type="entry name" value="IPT"/>
</dbReference>
<proteinExistence type="inferred from homology"/>
<comment type="catalytic activity">
    <reaction evidence="9 10 11">
        <text>adenosine(37) in tRNA + dimethylallyl diphosphate = N(6)-dimethylallyladenosine(37) in tRNA + diphosphate</text>
        <dbReference type="Rhea" id="RHEA:26482"/>
        <dbReference type="Rhea" id="RHEA-COMP:10162"/>
        <dbReference type="Rhea" id="RHEA-COMP:10375"/>
        <dbReference type="ChEBI" id="CHEBI:33019"/>
        <dbReference type="ChEBI" id="CHEBI:57623"/>
        <dbReference type="ChEBI" id="CHEBI:74411"/>
        <dbReference type="ChEBI" id="CHEBI:74415"/>
        <dbReference type="EC" id="2.5.1.75"/>
    </reaction>
</comment>
<dbReference type="AlphaFoldDB" id="A0A1G6W395"/>
<gene>
    <name evidence="10" type="primary">miaA</name>
    <name evidence="14" type="ORF">SAMN04487779_101024</name>
</gene>
<dbReference type="STRING" id="938405.SAMN02927895_01118"/>
<comment type="cofactor">
    <cofactor evidence="1 10">
        <name>Mg(2+)</name>
        <dbReference type="ChEBI" id="CHEBI:18420"/>
    </cofactor>
</comment>
<dbReference type="InterPro" id="IPR039657">
    <property type="entry name" value="Dimethylallyltransferase"/>
</dbReference>
<evidence type="ECO:0000256" key="4">
    <source>
        <dbReference type="ARBA" id="ARBA00022679"/>
    </source>
</evidence>
<keyword evidence="5 10" id="KW-0819">tRNA processing</keyword>
<comment type="caution">
    <text evidence="10">Lacks conserved residue(s) required for the propagation of feature annotation.</text>
</comment>
<dbReference type="GO" id="GO:0005524">
    <property type="term" value="F:ATP binding"/>
    <property type="evidence" value="ECO:0007669"/>
    <property type="project" value="UniProtKB-UniRule"/>
</dbReference>
<comment type="function">
    <text evidence="2 10 12">Catalyzes the transfer of a dimethylallyl group onto the adenine at position 37 in tRNAs that read codons beginning with uridine, leading to the formation of N6-(dimethylallyl)adenosine (i(6)A).</text>
</comment>
<evidence type="ECO:0000256" key="2">
    <source>
        <dbReference type="ARBA" id="ARBA00003213"/>
    </source>
</evidence>
<dbReference type="Pfam" id="PF01715">
    <property type="entry name" value="IPPT"/>
    <property type="match status" value="1"/>
</dbReference>
<dbReference type="Gene3D" id="1.10.20.140">
    <property type="match status" value="1"/>
</dbReference>
<evidence type="ECO:0000256" key="1">
    <source>
        <dbReference type="ARBA" id="ARBA00001946"/>
    </source>
</evidence>
<dbReference type="NCBIfam" id="TIGR00174">
    <property type="entry name" value="miaA"/>
    <property type="match status" value="1"/>
</dbReference>
<dbReference type="EMBL" id="FMZX01000010">
    <property type="protein sequence ID" value="SDD59516.1"/>
    <property type="molecule type" value="Genomic_DNA"/>
</dbReference>
<evidence type="ECO:0000256" key="11">
    <source>
        <dbReference type="RuleBase" id="RU003783"/>
    </source>
</evidence>
<sequence length="319" mass="34641">MTQRPLALIVAGPTASGKSALALALARRFGGTVINADSMQLYRELRVLTARPTPEEEALAPHRLYGIRPAAEAASVAWWREAALAEMEQAALPILCGGTGLYFLSLTRGLSAIPPVPPEAREEARALLAELGAPGLHARLDAETASQLRPGDSQRIARAYEVLRGTGRGLAAWQREAEHTGPAQRGEVPWRFAAIRLDPPREALRTAITTRFDAMLAGGAVEEVQALLAQGLEPALPAMRAHGVPELAAMLRGEMAPDAARARAILHTGQYTKRQATWFRHQDLAAPTETHIIHARIASVTQFQERYAAEIFAFVEKRR</sequence>
<protein>
    <recommendedName>
        <fullName evidence="10">tRNA dimethylallyltransferase</fullName>
        <ecNumber evidence="10">2.5.1.75</ecNumber>
    </recommendedName>
    <alternativeName>
        <fullName evidence="10">Dimethylallyl diphosphate:tRNA dimethylallyltransferase</fullName>
        <shortName evidence="10">DMAPP:tRNA dimethylallyltransferase</shortName>
        <shortName evidence="10">DMATase</shortName>
    </alternativeName>
    <alternativeName>
        <fullName evidence="10">Isopentenyl-diphosphate:tRNA isopentenyltransferase</fullName>
        <shortName evidence="10">IPP transferase</shortName>
        <shortName evidence="10">IPPT</shortName>
        <shortName evidence="10">IPTase</shortName>
    </alternativeName>
</protein>
<dbReference type="Gene3D" id="3.40.50.300">
    <property type="entry name" value="P-loop containing nucleotide triphosphate hydrolases"/>
    <property type="match status" value="1"/>
</dbReference>
<evidence type="ECO:0000256" key="9">
    <source>
        <dbReference type="ARBA" id="ARBA00049563"/>
    </source>
</evidence>
<keyword evidence="15" id="KW-1185">Reference proteome</keyword>
<keyword evidence="4 10" id="KW-0808">Transferase</keyword>
<comment type="subunit">
    <text evidence="10">Monomer.</text>
</comment>
<evidence type="ECO:0000313" key="15">
    <source>
        <dbReference type="Proteomes" id="UP000198925"/>
    </source>
</evidence>
<evidence type="ECO:0000256" key="3">
    <source>
        <dbReference type="ARBA" id="ARBA00005842"/>
    </source>
</evidence>
<dbReference type="GO" id="GO:0006400">
    <property type="term" value="P:tRNA modification"/>
    <property type="evidence" value="ECO:0007669"/>
    <property type="project" value="TreeGrafter"/>
</dbReference>
<accession>A0A1G6W395</accession>
<keyword evidence="6 10" id="KW-0547">Nucleotide-binding</keyword>
<reference evidence="14 15" key="1">
    <citation type="submission" date="2016-10" db="EMBL/GenBank/DDBJ databases">
        <authorList>
            <person name="de Groot N.N."/>
        </authorList>
    </citation>
    <scope>NUCLEOTIDE SEQUENCE [LARGE SCALE GENOMIC DNA]</scope>
    <source>
        <strain evidence="14 15">CPCC 100156</strain>
    </source>
</reference>
<keyword evidence="7 10" id="KW-0067">ATP-binding</keyword>
<evidence type="ECO:0000313" key="14">
    <source>
        <dbReference type="EMBL" id="SDD59516.1"/>
    </source>
</evidence>
<evidence type="ECO:0000256" key="5">
    <source>
        <dbReference type="ARBA" id="ARBA00022694"/>
    </source>
</evidence>
<dbReference type="Proteomes" id="UP000198925">
    <property type="component" value="Unassembled WGS sequence"/>
</dbReference>
<dbReference type="SUPFAM" id="SSF52540">
    <property type="entry name" value="P-loop containing nucleoside triphosphate hydrolases"/>
    <property type="match status" value="1"/>
</dbReference>
<evidence type="ECO:0000256" key="8">
    <source>
        <dbReference type="ARBA" id="ARBA00022842"/>
    </source>
</evidence>
<comment type="similarity">
    <text evidence="3 10 13">Belongs to the IPP transferase family.</text>
</comment>
<feature type="site" description="Interaction with substrate tRNA" evidence="10">
    <location>
        <position position="121"/>
    </location>
</feature>
<organism evidence="14 15">
    <name type="scientific">Belnapia rosea</name>
    <dbReference type="NCBI Taxonomy" id="938405"/>
    <lineage>
        <taxon>Bacteria</taxon>
        <taxon>Pseudomonadati</taxon>
        <taxon>Pseudomonadota</taxon>
        <taxon>Alphaproteobacteria</taxon>
        <taxon>Acetobacterales</taxon>
        <taxon>Roseomonadaceae</taxon>
        <taxon>Belnapia</taxon>
    </lineage>
</organism>